<dbReference type="PANTHER" id="PTHR40392">
    <property type="entry name" value="2-PHOSPHO-L-LACTATE GUANYLYLTRANSFERASE"/>
    <property type="match status" value="1"/>
</dbReference>
<evidence type="ECO:0000256" key="1">
    <source>
        <dbReference type="ARBA" id="ARBA00022679"/>
    </source>
</evidence>
<evidence type="ECO:0000256" key="4">
    <source>
        <dbReference type="ARBA" id="ARBA00023134"/>
    </source>
</evidence>
<keyword evidence="1 6" id="KW-0808">Transferase</keyword>
<evidence type="ECO:0000256" key="2">
    <source>
        <dbReference type="ARBA" id="ARBA00022695"/>
    </source>
</evidence>
<keyword evidence="2 6" id="KW-0548">Nucleotidyltransferase</keyword>
<reference evidence="6 7" key="1">
    <citation type="submission" date="2019-06" db="EMBL/GenBank/DDBJ databases">
        <title>Sequencing the genomes of 1000 actinobacteria strains.</title>
        <authorList>
            <person name="Klenk H.-P."/>
        </authorList>
    </citation>
    <scope>NUCLEOTIDE SEQUENCE [LARGE SCALE GENOMIC DNA]</scope>
    <source>
        <strain evidence="6 7">DSM 102131</strain>
    </source>
</reference>
<evidence type="ECO:0000259" key="5">
    <source>
        <dbReference type="Pfam" id="PF12804"/>
    </source>
</evidence>
<dbReference type="EMBL" id="VIXA01000005">
    <property type="protein sequence ID" value="TWG11122.1"/>
    <property type="molecule type" value="Genomic_DNA"/>
</dbReference>
<evidence type="ECO:0000256" key="3">
    <source>
        <dbReference type="ARBA" id="ARBA00022741"/>
    </source>
</evidence>
<evidence type="ECO:0000313" key="7">
    <source>
        <dbReference type="Proteomes" id="UP000319927"/>
    </source>
</evidence>
<protein>
    <submittedName>
        <fullName evidence="6">2-phospho-L-lactate guanylyltransferase</fullName>
    </submittedName>
</protein>
<dbReference type="GO" id="GO:0005525">
    <property type="term" value="F:GTP binding"/>
    <property type="evidence" value="ECO:0007669"/>
    <property type="project" value="UniProtKB-KW"/>
</dbReference>
<dbReference type="PANTHER" id="PTHR40392:SF1">
    <property type="entry name" value="2-PHOSPHO-L-LACTATE GUANYLYLTRANSFERASE"/>
    <property type="match status" value="1"/>
</dbReference>
<dbReference type="SUPFAM" id="SSF53448">
    <property type="entry name" value="Nucleotide-diphospho-sugar transferases"/>
    <property type="match status" value="1"/>
</dbReference>
<dbReference type="Gene3D" id="3.90.550.10">
    <property type="entry name" value="Spore Coat Polysaccharide Biosynthesis Protein SpsA, Chain A"/>
    <property type="match status" value="1"/>
</dbReference>
<dbReference type="AlphaFoldDB" id="A0A561VHM2"/>
<dbReference type="InterPro" id="IPR025877">
    <property type="entry name" value="MobA-like_NTP_Trfase"/>
</dbReference>
<comment type="caution">
    <text evidence="6">The sequence shown here is derived from an EMBL/GenBank/DDBJ whole genome shotgun (WGS) entry which is preliminary data.</text>
</comment>
<sequence>MVVPVKRLGAAKSRLRGALPAVPHEELALALAADTVRAVRACPTVAEVLVVTGDERAAALLGTAGARIVPDEPEAGLNAAFRHGAAAAAAGAWVAGLTADLPALRPAELAAALRAAAGDPGVRRFVADAPGSGTVLLTTPPGVPLAPRFGVGSAAAHAASGALPLAGPWPSLRRDVDTAADLAAARHLGLGPRTAALAAARRASASGYGAGMQGTVATFDAQTRTGVLLLDDGTELAFPAPAFDASGLRLLRLGQRLRVDLGPDGEVVRVTLPTMA</sequence>
<name>A0A561VHM2_9ACTN</name>
<dbReference type="InterPro" id="IPR002835">
    <property type="entry name" value="CofC"/>
</dbReference>
<accession>A0A561VHM2</accession>
<dbReference type="NCBIfam" id="TIGR03552">
    <property type="entry name" value="F420_cofC"/>
    <property type="match status" value="1"/>
</dbReference>
<organism evidence="6 7">
    <name type="scientific">Micromonospora palomenae</name>
    <dbReference type="NCBI Taxonomy" id="1461247"/>
    <lineage>
        <taxon>Bacteria</taxon>
        <taxon>Bacillati</taxon>
        <taxon>Actinomycetota</taxon>
        <taxon>Actinomycetes</taxon>
        <taxon>Micromonosporales</taxon>
        <taxon>Micromonosporaceae</taxon>
        <taxon>Micromonospora</taxon>
    </lineage>
</organism>
<dbReference type="Proteomes" id="UP000319927">
    <property type="component" value="Unassembled WGS sequence"/>
</dbReference>
<evidence type="ECO:0000313" key="6">
    <source>
        <dbReference type="EMBL" id="TWG11122.1"/>
    </source>
</evidence>
<proteinExistence type="predicted"/>
<dbReference type="InterPro" id="IPR029044">
    <property type="entry name" value="Nucleotide-diphossugar_trans"/>
</dbReference>
<keyword evidence="4" id="KW-0342">GTP-binding</keyword>
<dbReference type="GO" id="GO:0043814">
    <property type="term" value="F:phospholactate guanylyltransferase activity"/>
    <property type="evidence" value="ECO:0007669"/>
    <property type="project" value="InterPro"/>
</dbReference>
<keyword evidence="3" id="KW-0547">Nucleotide-binding</keyword>
<dbReference type="Pfam" id="PF12804">
    <property type="entry name" value="NTP_transf_3"/>
    <property type="match status" value="1"/>
</dbReference>
<gene>
    <name evidence="6" type="ORF">FHX75_15214</name>
</gene>
<feature type="domain" description="MobA-like NTP transferase" evidence="5">
    <location>
        <begin position="31"/>
        <end position="120"/>
    </location>
</feature>
<keyword evidence="7" id="KW-1185">Reference proteome</keyword>